<dbReference type="GO" id="GO:0005765">
    <property type="term" value="C:lysosomal membrane"/>
    <property type="evidence" value="ECO:0007669"/>
    <property type="project" value="TreeGrafter"/>
</dbReference>
<keyword evidence="3 5" id="KW-0472">Membrane</keyword>
<evidence type="ECO:0000259" key="6">
    <source>
        <dbReference type="PROSITE" id="PS51439"/>
    </source>
</evidence>
<dbReference type="Pfam" id="PF10457">
    <property type="entry name" value="MENTAL"/>
    <property type="match status" value="1"/>
</dbReference>
<feature type="region of interest" description="Disordered" evidence="4">
    <location>
        <begin position="210"/>
        <end position="233"/>
    </location>
</feature>
<evidence type="ECO:0000256" key="3">
    <source>
        <dbReference type="ARBA" id="ARBA00023136"/>
    </source>
</evidence>
<evidence type="ECO:0000256" key="4">
    <source>
        <dbReference type="SAM" id="MobiDB-lite"/>
    </source>
</evidence>
<feature type="transmembrane region" description="Helical" evidence="5">
    <location>
        <begin position="95"/>
        <end position="116"/>
    </location>
</feature>
<reference evidence="7" key="1">
    <citation type="journal article" date="2015" name="PLoS Negl. Trop. Dis.">
        <title>Deep Sequencing Analysis of the Ixodes ricinus Haemocytome.</title>
        <authorList>
            <person name="Kotsyfakis M."/>
            <person name="Kopacek P."/>
            <person name="Franta Z."/>
            <person name="Pedra J.H."/>
            <person name="Ribeiro J.M."/>
        </authorList>
    </citation>
    <scope>NUCLEOTIDE SEQUENCE</scope>
</reference>
<dbReference type="GO" id="GO:0099044">
    <property type="term" value="P:vesicle tethering to endoplasmic reticulum"/>
    <property type="evidence" value="ECO:0007669"/>
    <property type="project" value="TreeGrafter"/>
</dbReference>
<comment type="subcellular location">
    <subcellularLocation>
        <location evidence="1">Membrane</location>
        <topology evidence="1">Multi-pass membrane protein</topology>
    </subcellularLocation>
</comment>
<evidence type="ECO:0000313" key="7">
    <source>
        <dbReference type="EMBL" id="JAC92243.1"/>
    </source>
</evidence>
<dbReference type="PROSITE" id="PS51439">
    <property type="entry name" value="MENTAL"/>
    <property type="match status" value="1"/>
</dbReference>
<dbReference type="InterPro" id="IPR023393">
    <property type="entry name" value="START-like_dom_sf"/>
</dbReference>
<name>A0A090XE48_IXORI</name>
<dbReference type="AlphaFoldDB" id="A0A090XE48"/>
<accession>A0A090XE48</accession>
<dbReference type="InterPro" id="IPR019498">
    <property type="entry name" value="MENTAL"/>
</dbReference>
<feature type="transmembrane region" description="Helical" evidence="5">
    <location>
        <begin position="51"/>
        <end position="75"/>
    </location>
</feature>
<dbReference type="GO" id="GO:0031902">
    <property type="term" value="C:late endosome membrane"/>
    <property type="evidence" value="ECO:0007669"/>
    <property type="project" value="TreeGrafter"/>
</dbReference>
<feature type="transmembrane region" description="Helical" evidence="5">
    <location>
        <begin position="154"/>
        <end position="175"/>
    </location>
</feature>
<evidence type="ECO:0000256" key="2">
    <source>
        <dbReference type="ARBA" id="ARBA00022692"/>
    </source>
</evidence>
<dbReference type="InterPro" id="IPR051869">
    <property type="entry name" value="STARD3"/>
</dbReference>
<organism evidence="7">
    <name type="scientific">Ixodes ricinus</name>
    <name type="common">Common tick</name>
    <name type="synonym">Acarus ricinus</name>
    <dbReference type="NCBI Taxonomy" id="34613"/>
    <lineage>
        <taxon>Eukaryota</taxon>
        <taxon>Metazoa</taxon>
        <taxon>Ecdysozoa</taxon>
        <taxon>Arthropoda</taxon>
        <taxon>Chelicerata</taxon>
        <taxon>Arachnida</taxon>
        <taxon>Acari</taxon>
        <taxon>Parasitiformes</taxon>
        <taxon>Ixodida</taxon>
        <taxon>Ixodoidea</taxon>
        <taxon>Ixodidae</taxon>
        <taxon>Ixodinae</taxon>
        <taxon>Ixodes</taxon>
    </lineage>
</organism>
<dbReference type="GO" id="GO:0140284">
    <property type="term" value="C:endoplasmic reticulum-endosome membrane contact site"/>
    <property type="evidence" value="ECO:0007669"/>
    <property type="project" value="TreeGrafter"/>
</dbReference>
<evidence type="ECO:0000256" key="1">
    <source>
        <dbReference type="ARBA" id="ARBA00004141"/>
    </source>
</evidence>
<protein>
    <submittedName>
        <fullName evidence="7">Putative steroidogenic acute regulatory protein</fullName>
    </submittedName>
</protein>
<feature type="compositionally biased region" description="Polar residues" evidence="4">
    <location>
        <begin position="216"/>
        <end position="227"/>
    </location>
</feature>
<dbReference type="Gene3D" id="3.30.530.20">
    <property type="match status" value="1"/>
</dbReference>
<dbReference type="PANTHER" id="PTHR46121:SF4">
    <property type="entry name" value="STEROIDOGENIC ACUTE REGULATORY PROTEIN-LIKE"/>
    <property type="match status" value="1"/>
</dbReference>
<keyword evidence="2 5" id="KW-0812">Transmembrane</keyword>
<sequence length="370" mass="41531">MGATTSHQDGYQRAEPHWMHYGSINFDDEIPAEVLKVGASVGKKISPVRRFFALLATFDVCFCSFLWILSAMLQYKSVKLVYQSEILNYAMSSSLFDMAVLAALRFLVLLLAYIVLRMKHWLLVALMTTLSGSLVICKTFLYDWQAQLAVNSGVLAGVLLLVTSFVLPWGQAWFLDFRVVPSENRASHLLARIVNDAFPPVPSAAARLRSEDGDTSFYSPDSGSDNESLGAKGLQRSELEFPSDLKVRFEPESSSRPLLPEERSYKRKAEEALDIALKNYSTKATGKTKKTGPRGCYSDVPSLRVWKRSTSMRVPCQQLQRPVLDILFNRLEEQVTWNPNIKEARVIESIDNQTDIGLCALRRCQGCSVL</sequence>
<proteinExistence type="evidence at transcript level"/>
<dbReference type="SUPFAM" id="SSF55961">
    <property type="entry name" value="Bet v1-like"/>
    <property type="match status" value="1"/>
</dbReference>
<dbReference type="EMBL" id="GBIH01002467">
    <property type="protein sequence ID" value="JAC92243.1"/>
    <property type="molecule type" value="mRNA"/>
</dbReference>
<evidence type="ECO:0000256" key="5">
    <source>
        <dbReference type="SAM" id="Phobius"/>
    </source>
</evidence>
<dbReference type="GO" id="GO:0005789">
    <property type="term" value="C:endoplasmic reticulum membrane"/>
    <property type="evidence" value="ECO:0007669"/>
    <property type="project" value="TreeGrafter"/>
</dbReference>
<dbReference type="PANTHER" id="PTHR46121">
    <property type="entry name" value="STEROIDOGENIC ACUTE REGULATORY PROTEIN-LIKE"/>
    <property type="match status" value="1"/>
</dbReference>
<keyword evidence="5" id="KW-1133">Transmembrane helix</keyword>
<feature type="transmembrane region" description="Helical" evidence="5">
    <location>
        <begin position="121"/>
        <end position="142"/>
    </location>
</feature>
<feature type="domain" description="MENTAL" evidence="6">
    <location>
        <begin position="45"/>
        <end position="222"/>
    </location>
</feature>